<dbReference type="GO" id="GO:0016491">
    <property type="term" value="F:oxidoreductase activity"/>
    <property type="evidence" value="ECO:0007669"/>
    <property type="project" value="UniProtKB-KW"/>
</dbReference>
<feature type="domain" description="Nitrite/sulphite reductase 4Fe-4S" evidence="7">
    <location>
        <begin position="84"/>
        <end position="216"/>
    </location>
</feature>
<dbReference type="EMBL" id="CP096115">
    <property type="protein sequence ID" value="UUX93085.1"/>
    <property type="molecule type" value="Genomic_DNA"/>
</dbReference>
<evidence type="ECO:0000256" key="4">
    <source>
        <dbReference type="ARBA" id="ARBA00023002"/>
    </source>
</evidence>
<evidence type="ECO:0000259" key="7">
    <source>
        <dbReference type="Pfam" id="PF01077"/>
    </source>
</evidence>
<keyword evidence="6" id="KW-0411">Iron-sulfur</keyword>
<gene>
    <name evidence="9" type="ORF">L6E24_02900</name>
</gene>
<keyword evidence="10" id="KW-1185">Reference proteome</keyword>
<organism evidence="9 10">
    <name type="scientific">Methanoplanus endosymbiosus</name>
    <dbReference type="NCBI Taxonomy" id="33865"/>
    <lineage>
        <taxon>Archaea</taxon>
        <taxon>Methanobacteriati</taxon>
        <taxon>Methanobacteriota</taxon>
        <taxon>Stenosarchaea group</taxon>
        <taxon>Methanomicrobia</taxon>
        <taxon>Methanomicrobiales</taxon>
        <taxon>Methanomicrobiaceae</taxon>
        <taxon>Methanoplanus</taxon>
    </lineage>
</organism>
<name>A0A9E7PNF6_9EURY</name>
<dbReference type="Pfam" id="PF01077">
    <property type="entry name" value="NIR_SIR"/>
    <property type="match status" value="1"/>
</dbReference>
<evidence type="ECO:0000256" key="6">
    <source>
        <dbReference type="ARBA" id="ARBA00023014"/>
    </source>
</evidence>
<sequence>MAEKIKGAIIQRDRETYAIVPRSPAGIVTPENLEEIAKTVRKYGIPIIKMTSGQRMVLVGIKEEDIDNVKTDLGMPIGEATAPCLHYVQTCPGTAVCKYGNQDSLSLGLEIEKLYQNLNLHAKLKFGVSGCPRCCGESYVRDIGIFGSGKGWTVTFGGNSGGRPRIGDVIAKNITKDEVLDLTKRLLEYYKMNGKPGERTARFMERIGFDALKSELLTTIPYIELE</sequence>
<dbReference type="SUPFAM" id="SSF55124">
    <property type="entry name" value="Nitrite/Sulfite reductase N-terminal domain-like"/>
    <property type="match status" value="1"/>
</dbReference>
<dbReference type="Pfam" id="PF03460">
    <property type="entry name" value="NIR_SIR_ferr"/>
    <property type="match status" value="1"/>
</dbReference>
<proteinExistence type="predicted"/>
<accession>A0A9E7PNF6</accession>
<dbReference type="InterPro" id="IPR005117">
    <property type="entry name" value="NiRdtase/SiRdtase_haem-b_fer"/>
</dbReference>
<evidence type="ECO:0000256" key="5">
    <source>
        <dbReference type="ARBA" id="ARBA00023004"/>
    </source>
</evidence>
<dbReference type="RefSeq" id="WP_257743226.1">
    <property type="nucleotide sequence ID" value="NZ_CP096115.1"/>
</dbReference>
<dbReference type="InterPro" id="IPR006067">
    <property type="entry name" value="NO2/SO3_Rdtase_4Fe4S_dom"/>
</dbReference>
<keyword evidence="2" id="KW-0349">Heme</keyword>
<feature type="domain" description="Nitrite/Sulfite reductase ferredoxin-like" evidence="8">
    <location>
        <begin position="10"/>
        <end position="73"/>
    </location>
</feature>
<evidence type="ECO:0000256" key="1">
    <source>
        <dbReference type="ARBA" id="ARBA00022485"/>
    </source>
</evidence>
<dbReference type="InterPro" id="IPR036136">
    <property type="entry name" value="Nit/Sulf_reduc_fer-like_dom_sf"/>
</dbReference>
<dbReference type="GO" id="GO:0046872">
    <property type="term" value="F:metal ion binding"/>
    <property type="evidence" value="ECO:0007669"/>
    <property type="project" value="UniProtKB-KW"/>
</dbReference>
<dbReference type="InterPro" id="IPR017220">
    <property type="entry name" value="Sulphite_reductase_assimil"/>
</dbReference>
<dbReference type="KEGG" id="mend:L6E24_02900"/>
<dbReference type="SUPFAM" id="SSF56014">
    <property type="entry name" value="Nitrite and sulphite reductase 4Fe-4S domain-like"/>
    <property type="match status" value="1"/>
</dbReference>
<dbReference type="Gene3D" id="3.90.480.10">
    <property type="entry name" value="Sulfite Reductase Hemoprotein,Domain 2"/>
    <property type="match status" value="1"/>
</dbReference>
<dbReference type="InterPro" id="IPR006066">
    <property type="entry name" value="NO2/SO3_Rdtase_FeS/sirohaem_BS"/>
</dbReference>
<keyword evidence="1" id="KW-0004">4Fe-4S</keyword>
<keyword evidence="4" id="KW-0560">Oxidoreductase</keyword>
<evidence type="ECO:0000313" key="10">
    <source>
        <dbReference type="Proteomes" id="UP001060368"/>
    </source>
</evidence>
<dbReference type="AlphaFoldDB" id="A0A9E7PNF6"/>
<dbReference type="GO" id="GO:0051539">
    <property type="term" value="F:4 iron, 4 sulfur cluster binding"/>
    <property type="evidence" value="ECO:0007669"/>
    <property type="project" value="UniProtKB-KW"/>
</dbReference>
<evidence type="ECO:0000259" key="8">
    <source>
        <dbReference type="Pfam" id="PF03460"/>
    </source>
</evidence>
<dbReference type="Proteomes" id="UP001060368">
    <property type="component" value="Chromosome"/>
</dbReference>
<dbReference type="GO" id="GO:0020037">
    <property type="term" value="F:heme binding"/>
    <property type="evidence" value="ECO:0007669"/>
    <property type="project" value="InterPro"/>
</dbReference>
<dbReference type="PANTHER" id="PTHR43809">
    <property type="entry name" value="NITRITE REDUCTASE (NADH) LARGE SUBUNIT"/>
    <property type="match status" value="1"/>
</dbReference>
<evidence type="ECO:0000256" key="3">
    <source>
        <dbReference type="ARBA" id="ARBA00022723"/>
    </source>
</evidence>
<keyword evidence="3" id="KW-0479">Metal-binding</keyword>
<dbReference type="PIRSF" id="PIRSF037487">
    <property type="entry name" value="Sulfite_red_assimil"/>
    <property type="match status" value="1"/>
</dbReference>
<protein>
    <submittedName>
        <fullName evidence="9">NAD(P)/FAD-dependent oxidoreductase</fullName>
    </submittedName>
</protein>
<dbReference type="GeneID" id="74306609"/>
<keyword evidence="5" id="KW-0408">Iron</keyword>
<dbReference type="InterPro" id="IPR045854">
    <property type="entry name" value="NO2/SO3_Rdtase_4Fe4S_sf"/>
</dbReference>
<evidence type="ECO:0000256" key="2">
    <source>
        <dbReference type="ARBA" id="ARBA00022617"/>
    </source>
</evidence>
<dbReference type="InterPro" id="IPR052034">
    <property type="entry name" value="NasD-like"/>
</dbReference>
<dbReference type="Gene3D" id="3.30.413.10">
    <property type="entry name" value="Sulfite Reductase Hemoprotein, domain 1"/>
    <property type="match status" value="1"/>
</dbReference>
<dbReference type="PRINTS" id="PR00397">
    <property type="entry name" value="SIROHAEM"/>
</dbReference>
<reference evidence="9" key="1">
    <citation type="submission" date="2022-04" db="EMBL/GenBank/DDBJ databases">
        <title>Complete genome of Methanoplanus endosymbiosus DSM 3599.</title>
        <authorList>
            <person name="Chen S.-C."/>
            <person name="You Y.-T."/>
            <person name="Zhou Y.-Z."/>
            <person name="Lai M.-C."/>
        </authorList>
    </citation>
    <scope>NUCLEOTIDE SEQUENCE</scope>
    <source>
        <strain evidence="9">DSM 3599</strain>
    </source>
</reference>
<dbReference type="PROSITE" id="PS00365">
    <property type="entry name" value="NIR_SIR"/>
    <property type="match status" value="1"/>
</dbReference>
<dbReference type="PANTHER" id="PTHR43809:SF1">
    <property type="entry name" value="NITRITE REDUCTASE (NADH) LARGE SUBUNIT"/>
    <property type="match status" value="1"/>
</dbReference>
<evidence type="ECO:0000313" key="9">
    <source>
        <dbReference type="EMBL" id="UUX93085.1"/>
    </source>
</evidence>